<dbReference type="EMBL" id="JACVVK020000142">
    <property type="protein sequence ID" value="KAK7489152.1"/>
    <property type="molecule type" value="Genomic_DNA"/>
</dbReference>
<name>A0ABD0KPP0_9CAEN</name>
<dbReference type="Gene3D" id="1.25.40.420">
    <property type="match status" value="1"/>
</dbReference>
<proteinExistence type="predicted"/>
<gene>
    <name evidence="3" type="ORF">BaRGS_00019666</name>
</gene>
<dbReference type="PROSITE" id="PS50097">
    <property type="entry name" value="BTB"/>
    <property type="match status" value="1"/>
</dbReference>
<dbReference type="InterPro" id="IPR011333">
    <property type="entry name" value="SKP1/BTB/POZ_sf"/>
</dbReference>
<dbReference type="SUPFAM" id="SSF54695">
    <property type="entry name" value="POZ domain"/>
    <property type="match status" value="1"/>
</dbReference>
<dbReference type="SMART" id="SM00225">
    <property type="entry name" value="BTB"/>
    <property type="match status" value="1"/>
</dbReference>
<feature type="transmembrane region" description="Helical" evidence="1">
    <location>
        <begin position="350"/>
        <end position="373"/>
    </location>
</feature>
<keyword evidence="1" id="KW-0812">Transmembrane</keyword>
<protein>
    <recommendedName>
        <fullName evidence="2">BTB domain-containing protein</fullName>
    </recommendedName>
</protein>
<dbReference type="Proteomes" id="UP001519460">
    <property type="component" value="Unassembled WGS sequence"/>
</dbReference>
<evidence type="ECO:0000313" key="4">
    <source>
        <dbReference type="Proteomes" id="UP001519460"/>
    </source>
</evidence>
<dbReference type="AlphaFoldDB" id="A0ABD0KPP0"/>
<dbReference type="SMART" id="SM00875">
    <property type="entry name" value="BACK"/>
    <property type="match status" value="1"/>
</dbReference>
<dbReference type="PANTHER" id="PTHR45774">
    <property type="entry name" value="BTB/POZ DOMAIN-CONTAINING"/>
    <property type="match status" value="1"/>
</dbReference>
<dbReference type="Gene3D" id="3.30.710.10">
    <property type="entry name" value="Potassium Channel Kv1.1, Chain A"/>
    <property type="match status" value="1"/>
</dbReference>
<dbReference type="PANTHER" id="PTHR45774:SF4">
    <property type="entry name" value="AXUNDEAD, ISOFORM F"/>
    <property type="match status" value="1"/>
</dbReference>
<reference evidence="3 4" key="1">
    <citation type="journal article" date="2023" name="Sci. Data">
        <title>Genome assembly of the Korean intertidal mud-creeper Batillaria attramentaria.</title>
        <authorList>
            <person name="Patra A.K."/>
            <person name="Ho P.T."/>
            <person name="Jun S."/>
            <person name="Lee S.J."/>
            <person name="Kim Y."/>
            <person name="Won Y.J."/>
        </authorList>
    </citation>
    <scope>NUCLEOTIDE SEQUENCE [LARGE SCALE GENOMIC DNA]</scope>
    <source>
        <strain evidence="3">Wonlab-2016</strain>
    </source>
</reference>
<evidence type="ECO:0000256" key="1">
    <source>
        <dbReference type="SAM" id="Phobius"/>
    </source>
</evidence>
<comment type="caution">
    <text evidence="3">The sequence shown here is derived from an EMBL/GenBank/DDBJ whole genome shotgun (WGS) entry which is preliminary data.</text>
</comment>
<evidence type="ECO:0000313" key="3">
    <source>
        <dbReference type="EMBL" id="KAK7489152.1"/>
    </source>
</evidence>
<keyword evidence="1" id="KW-0472">Membrane</keyword>
<organism evidence="3 4">
    <name type="scientific">Batillaria attramentaria</name>
    <dbReference type="NCBI Taxonomy" id="370345"/>
    <lineage>
        <taxon>Eukaryota</taxon>
        <taxon>Metazoa</taxon>
        <taxon>Spiralia</taxon>
        <taxon>Lophotrochozoa</taxon>
        <taxon>Mollusca</taxon>
        <taxon>Gastropoda</taxon>
        <taxon>Caenogastropoda</taxon>
        <taxon>Sorbeoconcha</taxon>
        <taxon>Cerithioidea</taxon>
        <taxon>Batillariidae</taxon>
        <taxon>Batillaria</taxon>
    </lineage>
</organism>
<accession>A0ABD0KPP0</accession>
<dbReference type="InterPro" id="IPR011705">
    <property type="entry name" value="BACK"/>
</dbReference>
<keyword evidence="1" id="KW-1133">Transmembrane helix</keyword>
<dbReference type="Pfam" id="PF00651">
    <property type="entry name" value="BTB"/>
    <property type="match status" value="1"/>
</dbReference>
<feature type="domain" description="BTB" evidence="2">
    <location>
        <begin position="74"/>
        <end position="129"/>
    </location>
</feature>
<dbReference type="InterPro" id="IPR000210">
    <property type="entry name" value="BTB/POZ_dom"/>
</dbReference>
<keyword evidence="4" id="KW-1185">Reference proteome</keyword>
<sequence length="442" mass="50045">MNSVADDVPSAGEVTSLLHKDDHFCIDIESSCSHHRTDRENPIAGERPQGYTDKILTFRASEQPDSHADDLVQDEVQFLVGRDRQLMVGHKLQMAALSPVFKAMFHHESSDSIEIPDIEPRVFAILLRYAAKDRHPRLDDENVWEILKAADKYNVEQLTDLCFTFLLLKHSRRKRSRHLCVVLEMAHHLNYTHHHEQLLHKVKRKAARVLKNQDALAELCQQCMLAIVKADDLVGVDEVLVHDAVLKWTQCECARQGRQSDSWEELRDVAGDLVQHVRYLTFPKHTLTGLRAGDPSSCLLTQKELDSILKGDASYFPPTVQRKRNLVFRAKKKTSSCSETLVKCVELLKAAFLCLCCVVLTVVAAFVIGWVVYSIINSFILAQSAEDIDVGTMNIHHGVINTSHGNNSQFGPYVSSRDLNSTYRAMYFIVKIFNDSDTSLID</sequence>
<evidence type="ECO:0000259" key="2">
    <source>
        <dbReference type="PROSITE" id="PS50097"/>
    </source>
</evidence>
<dbReference type="Pfam" id="PF07707">
    <property type="entry name" value="BACK"/>
    <property type="match status" value="1"/>
</dbReference>